<dbReference type="InterPro" id="IPR000182">
    <property type="entry name" value="GNAT_dom"/>
</dbReference>
<dbReference type="PANTHER" id="PTHR30602">
    <property type="entry name" value="AMINO-ACID ACETYLTRANSFERASE"/>
    <property type="match status" value="1"/>
</dbReference>
<dbReference type="GO" id="GO:0004042">
    <property type="term" value="F:L-glutamate N-acetyltransferase activity"/>
    <property type="evidence" value="ECO:0007669"/>
    <property type="project" value="InterPro"/>
</dbReference>
<dbReference type="UniPathway" id="UPA00068">
    <property type="reaction ID" value="UER00106"/>
</dbReference>
<evidence type="ECO:0000256" key="3">
    <source>
        <dbReference type="ARBA" id="ARBA00012697"/>
    </source>
</evidence>
<proteinExistence type="inferred from homology"/>
<organism evidence="8">
    <name type="scientific">marine metagenome</name>
    <dbReference type="NCBI Taxonomy" id="408172"/>
    <lineage>
        <taxon>unclassified sequences</taxon>
        <taxon>metagenomes</taxon>
        <taxon>ecological metagenomes</taxon>
    </lineage>
</organism>
<dbReference type="InterPro" id="IPR036393">
    <property type="entry name" value="AceGlu_kinase-like_sf"/>
</dbReference>
<dbReference type="NCBIfam" id="TIGR01890">
    <property type="entry name" value="N-Ac-Glu-synth"/>
    <property type="match status" value="1"/>
</dbReference>
<dbReference type="EC" id="2.3.1.1" evidence="3"/>
<dbReference type="Gene3D" id="3.40.1160.10">
    <property type="entry name" value="Acetylglutamate kinase-like"/>
    <property type="match status" value="1"/>
</dbReference>
<dbReference type="InterPro" id="IPR001048">
    <property type="entry name" value="Asp/Glu/Uridylate_kinase"/>
</dbReference>
<dbReference type="PIRSF" id="PIRSF000423">
    <property type="entry name" value="ArgA"/>
    <property type="match status" value="1"/>
</dbReference>
<dbReference type="AlphaFoldDB" id="A0A381USZ0"/>
<dbReference type="SUPFAM" id="SSF55729">
    <property type="entry name" value="Acyl-CoA N-acyltransferases (Nat)"/>
    <property type="match status" value="1"/>
</dbReference>
<dbReference type="CDD" id="cd04301">
    <property type="entry name" value="NAT_SF"/>
    <property type="match status" value="1"/>
</dbReference>
<evidence type="ECO:0000313" key="8">
    <source>
        <dbReference type="EMBL" id="SVA30457.1"/>
    </source>
</evidence>
<comment type="pathway">
    <text evidence="1">Amino-acid biosynthesis; L-arginine biosynthesis; N(2)-acetyl-L-ornithine from L-glutamate: step 1/4.</text>
</comment>
<keyword evidence="5" id="KW-0012">Acyltransferase</keyword>
<feature type="domain" description="N-acetyltransferase" evidence="7">
    <location>
        <begin position="277"/>
        <end position="426"/>
    </location>
</feature>
<dbReference type="Pfam" id="PF00583">
    <property type="entry name" value="Acetyltransf_1"/>
    <property type="match status" value="1"/>
</dbReference>
<dbReference type="SUPFAM" id="SSF53633">
    <property type="entry name" value="Carbamate kinase-like"/>
    <property type="match status" value="1"/>
</dbReference>
<evidence type="ECO:0000256" key="2">
    <source>
        <dbReference type="ARBA" id="ARBA00009145"/>
    </source>
</evidence>
<dbReference type="Pfam" id="PF00696">
    <property type="entry name" value="AA_kinase"/>
    <property type="match status" value="1"/>
</dbReference>
<dbReference type="GO" id="GO:0006526">
    <property type="term" value="P:L-arginine biosynthetic process"/>
    <property type="evidence" value="ECO:0007669"/>
    <property type="project" value="UniProtKB-UniPathway"/>
</dbReference>
<reference evidence="8" key="1">
    <citation type="submission" date="2018-05" db="EMBL/GenBank/DDBJ databases">
        <authorList>
            <person name="Lanie J.A."/>
            <person name="Ng W.-L."/>
            <person name="Kazmierczak K.M."/>
            <person name="Andrzejewski T.M."/>
            <person name="Davidsen T.M."/>
            <person name="Wayne K.J."/>
            <person name="Tettelin H."/>
            <person name="Glass J.I."/>
            <person name="Rusch D."/>
            <person name="Podicherti R."/>
            <person name="Tsui H.-C.T."/>
            <person name="Winkler M.E."/>
        </authorList>
    </citation>
    <scope>NUCLEOTIDE SEQUENCE</scope>
</reference>
<keyword evidence="4" id="KW-0808">Transferase</keyword>
<evidence type="ECO:0000256" key="1">
    <source>
        <dbReference type="ARBA" id="ARBA00004925"/>
    </source>
</evidence>
<evidence type="ECO:0000256" key="6">
    <source>
        <dbReference type="ARBA" id="ARBA00048372"/>
    </source>
</evidence>
<gene>
    <name evidence="8" type="ORF">METZ01_LOCUS83311</name>
</gene>
<dbReference type="InterPro" id="IPR016181">
    <property type="entry name" value="Acyl_CoA_acyltransferase"/>
</dbReference>
<dbReference type="GO" id="GO:0005737">
    <property type="term" value="C:cytoplasm"/>
    <property type="evidence" value="ECO:0007669"/>
    <property type="project" value="InterPro"/>
</dbReference>
<sequence length="426" mass="46257">VKPTDLRGILQYIPKFRDRIFVVSVDGAIVNDENFPNLLLDFAVLRSLNIRVVLVHGAASQIASMALERGIEPSDLDGTEPVDSPTLELALTAANRLTHEILEGFAANGLRGVSTNAVTAHPRGIIDSTDHQFAGKVERIDLGHLESLLAQGSIPVIPPLGFDGEGNTYRVNSDDLAREVAVRLRATKLIYVTTRDGLIRNGEVIRQIPNGELDQILEHEPNSLEPEQLAKACNSAAACQAGIPRVHLINGSVHEGLLAEVFSNTGIGTLVYANEYRQIRLAKKSDLGSILSLTKNAIESKELMDRSLADLEANIGEYHLFEIDGNTVGCFSLTVFTEANVAELGSVCVSAAHENQGIGRKLVEYAEKLGRDHGLAKLFVLSTQTFKWFQSKAGFTEGTLDDLPEARRVAADESGRKSKVLLKPLE</sequence>
<dbReference type="Gene3D" id="3.40.630.30">
    <property type="match status" value="1"/>
</dbReference>
<dbReference type="InterPro" id="IPR010167">
    <property type="entry name" value="NH2A_AcTrfase"/>
</dbReference>
<feature type="non-terminal residue" evidence="8">
    <location>
        <position position="1"/>
    </location>
</feature>
<protein>
    <recommendedName>
        <fullName evidence="3">amino-acid N-acetyltransferase</fullName>
        <ecNumber evidence="3">2.3.1.1</ecNumber>
    </recommendedName>
</protein>
<dbReference type="PROSITE" id="PS51186">
    <property type="entry name" value="GNAT"/>
    <property type="match status" value="1"/>
</dbReference>
<comment type="catalytic activity">
    <reaction evidence="6">
        <text>L-glutamate + acetyl-CoA = N-acetyl-L-glutamate + CoA + H(+)</text>
        <dbReference type="Rhea" id="RHEA:24292"/>
        <dbReference type="ChEBI" id="CHEBI:15378"/>
        <dbReference type="ChEBI" id="CHEBI:29985"/>
        <dbReference type="ChEBI" id="CHEBI:44337"/>
        <dbReference type="ChEBI" id="CHEBI:57287"/>
        <dbReference type="ChEBI" id="CHEBI:57288"/>
        <dbReference type="EC" id="2.3.1.1"/>
    </reaction>
</comment>
<evidence type="ECO:0000256" key="5">
    <source>
        <dbReference type="ARBA" id="ARBA00023315"/>
    </source>
</evidence>
<dbReference type="HAMAP" id="MF_01105">
    <property type="entry name" value="N_acetyl_glu_synth"/>
    <property type="match status" value="1"/>
</dbReference>
<dbReference type="EMBL" id="UINC01006929">
    <property type="protein sequence ID" value="SVA30457.1"/>
    <property type="molecule type" value="Genomic_DNA"/>
</dbReference>
<comment type="similarity">
    <text evidence="2">Belongs to the acetyltransferase family. ArgA subfamily.</text>
</comment>
<evidence type="ECO:0000256" key="4">
    <source>
        <dbReference type="ARBA" id="ARBA00022679"/>
    </source>
</evidence>
<name>A0A381USZ0_9ZZZZ</name>
<accession>A0A381USZ0</accession>
<evidence type="ECO:0000259" key="7">
    <source>
        <dbReference type="PROSITE" id="PS51186"/>
    </source>
</evidence>
<dbReference type="PANTHER" id="PTHR30602:SF12">
    <property type="entry name" value="AMINO-ACID ACETYLTRANSFERASE NAGS1, CHLOROPLASTIC-RELATED"/>
    <property type="match status" value="1"/>
</dbReference>